<evidence type="ECO:0000256" key="2">
    <source>
        <dbReference type="ARBA" id="ARBA00022631"/>
    </source>
</evidence>
<dbReference type="GO" id="GO:0006144">
    <property type="term" value="P:purine nucleobase metabolic process"/>
    <property type="evidence" value="ECO:0007669"/>
    <property type="project" value="UniProtKB-KW"/>
</dbReference>
<comment type="subunit">
    <text evidence="1">Homodimer.</text>
</comment>
<evidence type="ECO:0000256" key="4">
    <source>
        <dbReference type="ARBA" id="ARBA00047684"/>
    </source>
</evidence>
<dbReference type="InterPro" id="IPR007247">
    <property type="entry name" value="Ureidogly_lyase"/>
</dbReference>
<evidence type="ECO:0000256" key="1">
    <source>
        <dbReference type="ARBA" id="ARBA00011738"/>
    </source>
</evidence>
<gene>
    <name evidence="5" type="ORF">BG36_07135</name>
</gene>
<dbReference type="PANTHER" id="PTHR21221:SF1">
    <property type="entry name" value="UREIDOGLYCOLATE LYASE"/>
    <property type="match status" value="1"/>
</dbReference>
<dbReference type="PANTHER" id="PTHR21221">
    <property type="entry name" value="UREIDOGLYCOLATE HYDROLASE"/>
    <property type="match status" value="1"/>
</dbReference>
<dbReference type="GO" id="GO:0004848">
    <property type="term" value="F:ureidoglycolate hydrolase activity"/>
    <property type="evidence" value="ECO:0007669"/>
    <property type="project" value="InterPro"/>
</dbReference>
<dbReference type="InterPro" id="IPR024060">
    <property type="entry name" value="Ureidoglycolate_lyase_dom_sf"/>
</dbReference>
<comment type="caution">
    <text evidence="5">The sequence shown here is derived from an EMBL/GenBank/DDBJ whole genome shotgun (WGS) entry which is preliminary data.</text>
</comment>
<dbReference type="GO" id="GO:0000256">
    <property type="term" value="P:allantoin catabolic process"/>
    <property type="evidence" value="ECO:0007669"/>
    <property type="project" value="InterPro"/>
</dbReference>
<keyword evidence="2" id="KW-0659">Purine metabolism</keyword>
<proteinExistence type="predicted"/>
<evidence type="ECO:0000313" key="5">
    <source>
        <dbReference type="EMBL" id="EXL05376.1"/>
    </source>
</evidence>
<dbReference type="STRING" id="69279.BG36_07135"/>
<comment type="catalytic activity">
    <reaction evidence="4">
        <text>(S)-ureidoglycolate = urea + glyoxylate</text>
        <dbReference type="Rhea" id="RHEA:11304"/>
        <dbReference type="ChEBI" id="CHEBI:16199"/>
        <dbReference type="ChEBI" id="CHEBI:36655"/>
        <dbReference type="ChEBI" id="CHEBI:57296"/>
        <dbReference type="EC" id="4.3.2.3"/>
    </reaction>
</comment>
<keyword evidence="3" id="KW-0456">Lyase</keyword>
<dbReference type="Pfam" id="PF04115">
    <property type="entry name" value="Ureidogly_lyase"/>
    <property type="match status" value="1"/>
</dbReference>
<dbReference type="HOGENOM" id="CLU_070848_0_1_5"/>
<dbReference type="OrthoDB" id="9804602at2"/>
<dbReference type="GO" id="GO:0050385">
    <property type="term" value="F:ureidoglycolate lyase activity"/>
    <property type="evidence" value="ECO:0007669"/>
    <property type="project" value="UniProtKB-EC"/>
</dbReference>
<dbReference type="Proteomes" id="UP000019849">
    <property type="component" value="Unassembled WGS sequence"/>
</dbReference>
<name>A0A011UGV2_9HYPH</name>
<keyword evidence="5" id="KW-0378">Hydrolase</keyword>
<dbReference type="eggNOG" id="COG3194">
    <property type="taxonomic scope" value="Bacteria"/>
</dbReference>
<dbReference type="InterPro" id="IPR011051">
    <property type="entry name" value="RmlC_Cupin_sf"/>
</dbReference>
<organism evidence="5 6">
    <name type="scientific">Aquamicrobium defluvii</name>
    <dbReference type="NCBI Taxonomy" id="69279"/>
    <lineage>
        <taxon>Bacteria</taxon>
        <taxon>Pseudomonadati</taxon>
        <taxon>Pseudomonadota</taxon>
        <taxon>Alphaproteobacteria</taxon>
        <taxon>Hyphomicrobiales</taxon>
        <taxon>Phyllobacteriaceae</taxon>
        <taxon>Aquamicrobium</taxon>
    </lineage>
</organism>
<reference evidence="5 6" key="1">
    <citation type="submission" date="2014-02" db="EMBL/GenBank/DDBJ databases">
        <title>Aquamicrobium defluvii Genome sequencing.</title>
        <authorList>
            <person name="Wang X."/>
        </authorList>
    </citation>
    <scope>NUCLEOTIDE SEQUENCE [LARGE SCALE GENOMIC DNA]</scope>
    <source>
        <strain evidence="5 6">W13Z1</strain>
    </source>
</reference>
<dbReference type="SUPFAM" id="SSF51182">
    <property type="entry name" value="RmlC-like cupins"/>
    <property type="match status" value="1"/>
</dbReference>
<dbReference type="AlphaFoldDB" id="A0A011UGV2"/>
<accession>A0A011UGV2</accession>
<dbReference type="CDD" id="cd20298">
    <property type="entry name" value="cupin_UAH"/>
    <property type="match status" value="1"/>
</dbReference>
<dbReference type="PATRIC" id="fig|69279.3.peg.2815"/>
<evidence type="ECO:0000256" key="3">
    <source>
        <dbReference type="ARBA" id="ARBA00023239"/>
    </source>
</evidence>
<dbReference type="InterPro" id="IPR047233">
    <property type="entry name" value="UAH_cupin"/>
</dbReference>
<dbReference type="EMBL" id="JENY01000019">
    <property type="protein sequence ID" value="EXL05376.1"/>
    <property type="molecule type" value="Genomic_DNA"/>
</dbReference>
<evidence type="ECO:0000313" key="6">
    <source>
        <dbReference type="Proteomes" id="UP000019849"/>
    </source>
</evidence>
<protein>
    <submittedName>
        <fullName evidence="5">Ureidoglycolate hydrolase</fullName>
    </submittedName>
</protein>
<sequence length="182" mass="20210">MWRKAPTVADVHASWRSERIVTIQAKPLEPERFIPYGTVGQVLRPSGTRVEAAWFGEQGGHGRPLNLAYAGKAETPAPLRIGYLERHRLSAQLFVPVDLSRFLVVVCPSLVNGEPDLSRLAAFVARSQQAVCYGKGVWHAPMHLLDRPGSYMAARNCHSMRDDLELFELPEALEVAVPCDEP</sequence>
<dbReference type="Gene3D" id="2.60.120.480">
    <property type="entry name" value="Ureidoglycolate hydrolase"/>
    <property type="match status" value="1"/>
</dbReference>